<dbReference type="Gene3D" id="3.10.50.40">
    <property type="match status" value="1"/>
</dbReference>
<dbReference type="GO" id="GO:0003755">
    <property type="term" value="F:peptidyl-prolyl cis-trans isomerase activity"/>
    <property type="evidence" value="ECO:0007669"/>
    <property type="project" value="UniProtKB-UniRule"/>
</dbReference>
<keyword evidence="9" id="KW-0131">Cell cycle</keyword>
<reference evidence="12 13" key="1">
    <citation type="submission" date="2020-02" db="EMBL/GenBank/DDBJ databases">
        <title>Albibacoteraceae fam. nov., the first described family within the subdivision 4 Verrucomicrobia.</title>
        <authorList>
            <person name="Xi F."/>
        </authorList>
    </citation>
    <scope>NUCLEOTIDE SEQUENCE [LARGE SCALE GENOMIC DNA]</scope>
    <source>
        <strain evidence="12 13">CK1056</strain>
    </source>
</reference>
<evidence type="ECO:0000256" key="1">
    <source>
        <dbReference type="ARBA" id="ARBA00000971"/>
    </source>
</evidence>
<name>A0A6B2M1W1_9BACT</name>
<dbReference type="InterPro" id="IPR046357">
    <property type="entry name" value="PPIase_dom_sf"/>
</dbReference>
<dbReference type="InterPro" id="IPR005215">
    <property type="entry name" value="Trig_fac"/>
</dbReference>
<dbReference type="InterPro" id="IPR036611">
    <property type="entry name" value="Trigger_fac_ribosome-bd_sf"/>
</dbReference>
<dbReference type="GO" id="GO:0043022">
    <property type="term" value="F:ribosome binding"/>
    <property type="evidence" value="ECO:0007669"/>
    <property type="project" value="TreeGrafter"/>
</dbReference>
<dbReference type="EC" id="5.2.1.8" evidence="3 9"/>
<gene>
    <name evidence="9" type="primary">tig</name>
    <name evidence="12" type="ORF">G0Q06_04865</name>
</gene>
<comment type="similarity">
    <text evidence="2 9">Belongs to the FKBP-type PPIase family. Tig subfamily.</text>
</comment>
<keyword evidence="5 9" id="KW-0697">Rotamase</keyword>
<keyword evidence="6 9" id="KW-0143">Chaperone</keyword>
<dbReference type="Gene3D" id="1.10.3120.10">
    <property type="entry name" value="Trigger factor, C-terminal domain"/>
    <property type="match status" value="1"/>
</dbReference>
<dbReference type="Gene3D" id="3.30.70.1050">
    <property type="entry name" value="Trigger factor ribosome-binding domain"/>
    <property type="match status" value="1"/>
</dbReference>
<evidence type="ECO:0000256" key="5">
    <source>
        <dbReference type="ARBA" id="ARBA00023110"/>
    </source>
</evidence>
<dbReference type="InterPro" id="IPR008880">
    <property type="entry name" value="Trigger_fac_C"/>
</dbReference>
<evidence type="ECO:0000259" key="10">
    <source>
        <dbReference type="Pfam" id="PF05697"/>
    </source>
</evidence>
<evidence type="ECO:0000313" key="12">
    <source>
        <dbReference type="EMBL" id="NDV61775.1"/>
    </source>
</evidence>
<comment type="domain">
    <text evidence="9">Consists of 3 domains; the N-terminus binds the ribosome, the middle domain has PPIase activity, while the C-terminus has intrinsic chaperone activity on its own.</text>
</comment>
<evidence type="ECO:0000256" key="2">
    <source>
        <dbReference type="ARBA" id="ARBA00005464"/>
    </source>
</evidence>
<dbReference type="InterPro" id="IPR008881">
    <property type="entry name" value="Trigger_fac_ribosome-bd_bac"/>
</dbReference>
<dbReference type="GO" id="GO:0043335">
    <property type="term" value="P:protein unfolding"/>
    <property type="evidence" value="ECO:0007669"/>
    <property type="project" value="TreeGrafter"/>
</dbReference>
<dbReference type="AlphaFoldDB" id="A0A6B2M1W1"/>
<dbReference type="Pfam" id="PF05698">
    <property type="entry name" value="Trigger_C"/>
    <property type="match status" value="1"/>
</dbReference>
<keyword evidence="13" id="KW-1185">Reference proteome</keyword>
<evidence type="ECO:0000256" key="9">
    <source>
        <dbReference type="HAMAP-Rule" id="MF_00303"/>
    </source>
</evidence>
<dbReference type="GO" id="GO:0015031">
    <property type="term" value="P:protein transport"/>
    <property type="evidence" value="ECO:0007669"/>
    <property type="project" value="UniProtKB-UniRule"/>
</dbReference>
<keyword evidence="9" id="KW-0963">Cytoplasm</keyword>
<dbReference type="InterPro" id="IPR027304">
    <property type="entry name" value="Trigger_fact/SurA_dom_sf"/>
</dbReference>
<dbReference type="HAMAP" id="MF_00303">
    <property type="entry name" value="Trigger_factor_Tig"/>
    <property type="match status" value="1"/>
</dbReference>
<feature type="domain" description="Trigger factor C-terminal" evidence="11">
    <location>
        <begin position="276"/>
        <end position="432"/>
    </location>
</feature>
<dbReference type="RefSeq" id="WP_163963004.1">
    <property type="nucleotide sequence ID" value="NZ_JAAGNX010000001.1"/>
</dbReference>
<dbReference type="PANTHER" id="PTHR30560">
    <property type="entry name" value="TRIGGER FACTOR CHAPERONE AND PEPTIDYL-PROLYL CIS/TRANS ISOMERASE"/>
    <property type="match status" value="1"/>
</dbReference>
<dbReference type="PANTHER" id="PTHR30560:SF3">
    <property type="entry name" value="TRIGGER FACTOR-LIKE PROTEIN TIG, CHLOROPLASTIC"/>
    <property type="match status" value="1"/>
</dbReference>
<comment type="catalytic activity">
    <reaction evidence="1 9">
        <text>[protein]-peptidylproline (omega=180) = [protein]-peptidylproline (omega=0)</text>
        <dbReference type="Rhea" id="RHEA:16237"/>
        <dbReference type="Rhea" id="RHEA-COMP:10747"/>
        <dbReference type="Rhea" id="RHEA-COMP:10748"/>
        <dbReference type="ChEBI" id="CHEBI:83833"/>
        <dbReference type="ChEBI" id="CHEBI:83834"/>
        <dbReference type="EC" id="5.2.1.8"/>
    </reaction>
</comment>
<protein>
    <recommendedName>
        <fullName evidence="4 9">Trigger factor</fullName>
        <shortName evidence="9">TF</shortName>
        <ecNumber evidence="3 9">5.2.1.8</ecNumber>
    </recommendedName>
    <alternativeName>
        <fullName evidence="8 9">PPIase</fullName>
    </alternativeName>
</protein>
<evidence type="ECO:0000313" key="13">
    <source>
        <dbReference type="Proteomes" id="UP000478417"/>
    </source>
</evidence>
<accession>A0A6B2M1W1</accession>
<evidence type="ECO:0000256" key="4">
    <source>
        <dbReference type="ARBA" id="ARBA00016902"/>
    </source>
</evidence>
<dbReference type="PIRSF" id="PIRSF003095">
    <property type="entry name" value="Trigger_factor"/>
    <property type="match status" value="1"/>
</dbReference>
<dbReference type="Proteomes" id="UP000478417">
    <property type="component" value="Unassembled WGS sequence"/>
</dbReference>
<dbReference type="GO" id="GO:0051083">
    <property type="term" value="P:'de novo' cotranslational protein folding"/>
    <property type="evidence" value="ECO:0007669"/>
    <property type="project" value="TreeGrafter"/>
</dbReference>
<evidence type="ECO:0000256" key="3">
    <source>
        <dbReference type="ARBA" id="ARBA00013194"/>
    </source>
</evidence>
<dbReference type="SUPFAM" id="SSF109998">
    <property type="entry name" value="Triger factor/SurA peptide-binding domain-like"/>
    <property type="match status" value="1"/>
</dbReference>
<evidence type="ECO:0000259" key="11">
    <source>
        <dbReference type="Pfam" id="PF05698"/>
    </source>
</evidence>
<dbReference type="SUPFAM" id="SSF102735">
    <property type="entry name" value="Trigger factor ribosome-binding domain"/>
    <property type="match status" value="1"/>
</dbReference>
<comment type="function">
    <text evidence="9">Involved in protein export. Acts as a chaperone by maintaining the newly synthesized protein in an open conformation. Functions as a peptidyl-prolyl cis-trans isomerase.</text>
</comment>
<feature type="domain" description="Trigger factor ribosome-binding bacterial" evidence="10">
    <location>
        <begin position="1"/>
        <end position="145"/>
    </location>
</feature>
<dbReference type="GO" id="GO:0051301">
    <property type="term" value="P:cell division"/>
    <property type="evidence" value="ECO:0007669"/>
    <property type="project" value="UniProtKB-KW"/>
</dbReference>
<sequence length="452" mass="50792">MNVSITDITETRKDVVVTISSDEISKQESSILKNFMKQAKVPGFRPGKAPEARVRQLFGSQIKEQLKESVMRSAYDEVVGQDNLDVYTIVEFPEPGDILSGQEVSIDLTVDVNPEFELPDYKGISTEVPSTEVDDKEIEDSIDRIRRQRADFEVVEREAAAGDYVKLSYTGTIDGEAIAEKLKDVPRLQAWGSVTDGWEEAGTDEAKQFGVPAVIDALVGMKAGDKKSVEQEIGDDFAVEELRGKTVTYEVETQEVRERKLPEIDEEFLKSVRAESLEDFKAQILDELENQKKRNAEDAQRDQILNFLGDAVDFPLPASAVESETQSAMARIISQNMQQGVPEEEFEKHKEQIHAGAAKSAQRDVKLQIILNRIAGKEEITVENDDLSRAVYSMAMQQRQKPEDLAKEFRKDRSRLVQLQRQILFSKTLDFLRGEAKSKTVEAAPVDEKAES</sequence>
<evidence type="ECO:0000256" key="6">
    <source>
        <dbReference type="ARBA" id="ARBA00023186"/>
    </source>
</evidence>
<dbReference type="InterPro" id="IPR037041">
    <property type="entry name" value="Trigger_fac_C_sf"/>
</dbReference>
<proteinExistence type="inferred from homology"/>
<dbReference type="GO" id="GO:0044183">
    <property type="term" value="F:protein folding chaperone"/>
    <property type="evidence" value="ECO:0007669"/>
    <property type="project" value="TreeGrafter"/>
</dbReference>
<dbReference type="EMBL" id="JAAGNX010000001">
    <property type="protein sequence ID" value="NDV61775.1"/>
    <property type="molecule type" value="Genomic_DNA"/>
</dbReference>
<dbReference type="GO" id="GO:0005737">
    <property type="term" value="C:cytoplasm"/>
    <property type="evidence" value="ECO:0007669"/>
    <property type="project" value="UniProtKB-SubCell"/>
</dbReference>
<dbReference type="Pfam" id="PF05697">
    <property type="entry name" value="Trigger_N"/>
    <property type="match status" value="1"/>
</dbReference>
<keyword evidence="9" id="KW-0132">Cell division</keyword>
<evidence type="ECO:0000256" key="7">
    <source>
        <dbReference type="ARBA" id="ARBA00023235"/>
    </source>
</evidence>
<keyword evidence="7 9" id="KW-0413">Isomerase</keyword>
<comment type="caution">
    <text evidence="12">The sequence shown here is derived from an EMBL/GenBank/DDBJ whole genome shotgun (WGS) entry which is preliminary data.</text>
</comment>
<comment type="subcellular location">
    <subcellularLocation>
        <location evidence="9">Cytoplasm</location>
    </subcellularLocation>
    <text evidence="9">About half TF is bound to the ribosome near the polypeptide exit tunnel while the other half is free in the cytoplasm.</text>
</comment>
<evidence type="ECO:0000256" key="8">
    <source>
        <dbReference type="ARBA" id="ARBA00029986"/>
    </source>
</evidence>
<organism evidence="12 13">
    <name type="scientific">Oceanipulchritudo coccoides</name>
    <dbReference type="NCBI Taxonomy" id="2706888"/>
    <lineage>
        <taxon>Bacteria</taxon>
        <taxon>Pseudomonadati</taxon>
        <taxon>Verrucomicrobiota</taxon>
        <taxon>Opitutia</taxon>
        <taxon>Puniceicoccales</taxon>
        <taxon>Oceanipulchritudinaceae</taxon>
        <taxon>Oceanipulchritudo</taxon>
    </lineage>
</organism>
<dbReference type="SUPFAM" id="SSF54534">
    <property type="entry name" value="FKBP-like"/>
    <property type="match status" value="1"/>
</dbReference>